<dbReference type="Proteomes" id="UP000184287">
    <property type="component" value="Unassembled WGS sequence"/>
</dbReference>
<gene>
    <name evidence="1" type="ORF">SAMN04488522_103948</name>
</gene>
<accession>A0A1M5F678</accession>
<dbReference type="OrthoDB" id="1207102at2"/>
<dbReference type="RefSeq" id="WP_073232655.1">
    <property type="nucleotide sequence ID" value="NZ_FQUQ01000003.1"/>
</dbReference>
<evidence type="ECO:0000313" key="2">
    <source>
        <dbReference type="Proteomes" id="UP000184287"/>
    </source>
</evidence>
<dbReference type="STRING" id="288992.SAMN04488522_103948"/>
<name>A0A1M5F678_9SPHI</name>
<evidence type="ECO:0000313" key="1">
    <source>
        <dbReference type="EMBL" id="SHF86888.1"/>
    </source>
</evidence>
<dbReference type="EMBL" id="FQUQ01000003">
    <property type="protein sequence ID" value="SHF86888.1"/>
    <property type="molecule type" value="Genomic_DNA"/>
</dbReference>
<keyword evidence="2" id="KW-1185">Reference proteome</keyword>
<proteinExistence type="predicted"/>
<reference evidence="2" key="1">
    <citation type="submission" date="2016-11" db="EMBL/GenBank/DDBJ databases">
        <authorList>
            <person name="Varghese N."/>
            <person name="Submissions S."/>
        </authorList>
    </citation>
    <scope>NUCLEOTIDE SEQUENCE [LARGE SCALE GENOMIC DNA]</scope>
    <source>
        <strain evidence="2">DSM 16990</strain>
    </source>
</reference>
<protein>
    <submittedName>
        <fullName evidence="1">Uncharacterized protein</fullName>
    </submittedName>
</protein>
<organism evidence="1 2">
    <name type="scientific">Pedobacter caeni</name>
    <dbReference type="NCBI Taxonomy" id="288992"/>
    <lineage>
        <taxon>Bacteria</taxon>
        <taxon>Pseudomonadati</taxon>
        <taxon>Bacteroidota</taxon>
        <taxon>Sphingobacteriia</taxon>
        <taxon>Sphingobacteriales</taxon>
        <taxon>Sphingobacteriaceae</taxon>
        <taxon>Pedobacter</taxon>
    </lineage>
</organism>
<dbReference type="AlphaFoldDB" id="A0A1M5F678"/>
<sequence length="902" mass="102692">MPRGIKHCYFKTNDGQPYLVEKGRIYYVDANDKIEFYVDETCMEEGTVNKKTSVSGARWAMIYHGLFSEVEKMETGTSLLWGNVGTGSEAVNKWGIGTRYKTGSSFKIAPVDSTYYYGYAQRVELFSYTPGSGFYFYVVPIAKPSINFAYFNDSEKVRHYGETIKLLLLYHGYNLDDHNTYLTKIYLLDEQQATGLTTTRDFESKNLWKEAKSLIISRTGKYSYFGKGAAGNGNFNCTFSFSFIIDIDWKQGQTQKKDFTVAVEIYKKKLGKDGKDDPEKMERVAYRNFKTEPTTDLYQYDKTLLKIEDLDNSKSTSSRFMVSEELMDKYMDRVEREKKNQIQYIGDIRYTRKQFDPCCFTTITLKCEDTETVIFDENLPPDRIDETAKPFDIIAGDEKKEISIKLGGLSTEPDACQGLLLNDGEKHSDQKNVFQLGTVNSALREANGTYITVADPGQKDDLDVVIDPNKDPSQSVKDTQKWELGRDYKFKGKDETVLMLGYMYNKTFAESTQDDRNPVLNTARNLLWLFNYFLLTDDKVQTYYLPISTCRYPNQIAKVRVFPNIEWEIAFMITKGSAYSGKVRYQRDRMNAYHQGFGFKYLRDELQVDATKTETVGWALKGVCVENGNEHSLSLENVKKTVDRAIYAFNMVYENLQDLNPENGVGESAAVSKKVLNIDFNIDPPNMGFALGWKYGMASTKEVVPVFTGGLRADPLIGLTIAVDLIPLIGKFGLVGKILEWIIDVVEYLTKSDVYITFEIGTAVKANLSLSYNKIDGFDPKGVQKVEVEVVITIKAGCKSNEVVMVPHVNISGATVMESKEKWMVEGAVGSKIIFTEEVGFDRTLGKQFKQSSAIWKPALMTLTVQEFVISKVTYKPSHVKQFELFKEKELYKSEKEYINEK</sequence>